<reference evidence="2" key="1">
    <citation type="journal article" date="2023" name="Nat. Plants">
        <title>Single-cell RNA sequencing provides a high-resolution roadmap for understanding the multicellular compartmentation of specialized metabolism.</title>
        <authorList>
            <person name="Sun S."/>
            <person name="Shen X."/>
            <person name="Li Y."/>
            <person name="Li Y."/>
            <person name="Wang S."/>
            <person name="Li R."/>
            <person name="Zhang H."/>
            <person name="Shen G."/>
            <person name="Guo B."/>
            <person name="Wei J."/>
            <person name="Xu J."/>
            <person name="St-Pierre B."/>
            <person name="Chen S."/>
            <person name="Sun C."/>
        </authorList>
    </citation>
    <scope>NUCLEOTIDE SEQUENCE [LARGE SCALE GENOMIC DNA]</scope>
</reference>
<gene>
    <name evidence="1" type="ORF">M9H77_09856</name>
</gene>
<proteinExistence type="predicted"/>
<sequence length="440" mass="48024">MEWLDMHVDVYILELNSNIEFILSFSFWGLWGDMGDSDNKKNKTKMSRSEMESFSLDSSRFSRDFLTRFMGSGSREAELELKKEENDEEEEEIELNLGLSLGGRFGVDKSSKKLMRSSSIAACLPTVRDDDALATSSPPVAYSSLVRTSSLPVETEEEWRKRKELQTLRRMAAKRRRSEKQRNLKAEKLEASSIGEDQEKKEIESNLRGKLEREQYLAAAKRFSSSVGPPFGVSTWGAAARQAILGGGIDVSTMAKGKGSFVVGKLGQLLSQGSVESQGGTSSSELENKPLQVSLTGSSSCGDLSPGSIQSSTKGNDPSSQKDASSSRTKLKEGAAAGRTSLAEMEDPSKQADSSKSRGKETKTNSLEEMPCVFTKGDGPNGRRVDGILYKYGKGEEVRIMCVCHGSFLSPAEFVKHAGGTDVTHPLKHIVINPNASPFL</sequence>
<dbReference type="Proteomes" id="UP001060085">
    <property type="component" value="Linkage Group LG02"/>
</dbReference>
<protein>
    <submittedName>
        <fullName evidence="1">Uncharacterized protein</fullName>
    </submittedName>
</protein>
<evidence type="ECO:0000313" key="2">
    <source>
        <dbReference type="Proteomes" id="UP001060085"/>
    </source>
</evidence>
<organism evidence="1 2">
    <name type="scientific">Catharanthus roseus</name>
    <name type="common">Madagascar periwinkle</name>
    <name type="synonym">Vinca rosea</name>
    <dbReference type="NCBI Taxonomy" id="4058"/>
    <lineage>
        <taxon>Eukaryota</taxon>
        <taxon>Viridiplantae</taxon>
        <taxon>Streptophyta</taxon>
        <taxon>Embryophyta</taxon>
        <taxon>Tracheophyta</taxon>
        <taxon>Spermatophyta</taxon>
        <taxon>Magnoliopsida</taxon>
        <taxon>eudicotyledons</taxon>
        <taxon>Gunneridae</taxon>
        <taxon>Pentapetalae</taxon>
        <taxon>asterids</taxon>
        <taxon>lamiids</taxon>
        <taxon>Gentianales</taxon>
        <taxon>Apocynaceae</taxon>
        <taxon>Rauvolfioideae</taxon>
        <taxon>Vinceae</taxon>
        <taxon>Catharanthinae</taxon>
        <taxon>Catharanthus</taxon>
    </lineage>
</organism>
<accession>A0ACC0C1Y3</accession>
<comment type="caution">
    <text evidence="1">The sequence shown here is derived from an EMBL/GenBank/DDBJ whole genome shotgun (WGS) entry which is preliminary data.</text>
</comment>
<dbReference type="EMBL" id="CM044702">
    <property type="protein sequence ID" value="KAI5678906.1"/>
    <property type="molecule type" value="Genomic_DNA"/>
</dbReference>
<evidence type="ECO:0000313" key="1">
    <source>
        <dbReference type="EMBL" id="KAI5678906.1"/>
    </source>
</evidence>
<name>A0ACC0C1Y3_CATRO</name>
<keyword evidence="2" id="KW-1185">Reference proteome</keyword>